<dbReference type="Proteomes" id="UP000285060">
    <property type="component" value="Unassembled WGS sequence"/>
</dbReference>
<dbReference type="PROSITE" id="PS50893">
    <property type="entry name" value="ABC_TRANSPORTER_2"/>
    <property type="match status" value="2"/>
</dbReference>
<feature type="transmembrane region" description="Helical" evidence="8">
    <location>
        <begin position="1062"/>
        <end position="1081"/>
    </location>
</feature>
<feature type="transmembrane region" description="Helical" evidence="8">
    <location>
        <begin position="1285"/>
        <end position="1308"/>
    </location>
</feature>
<name>A0A3R7CWS1_9STRA</name>
<keyword evidence="6 8" id="KW-1133">Transmembrane helix</keyword>
<accession>A0A3R7CWS1</accession>
<feature type="transmembrane region" description="Helical" evidence="8">
    <location>
        <begin position="1171"/>
        <end position="1193"/>
    </location>
</feature>
<protein>
    <recommendedName>
        <fullName evidence="9">ABC transporter domain-containing protein</fullName>
    </recommendedName>
</protein>
<dbReference type="VEuPathDB" id="FungiDB:H310_09531"/>
<evidence type="ECO:0000256" key="2">
    <source>
        <dbReference type="ARBA" id="ARBA00022448"/>
    </source>
</evidence>
<evidence type="ECO:0000256" key="8">
    <source>
        <dbReference type="SAM" id="Phobius"/>
    </source>
</evidence>
<dbReference type="CDD" id="cd03213">
    <property type="entry name" value="ABCG_EPDR"/>
    <property type="match status" value="2"/>
</dbReference>
<gene>
    <name evidence="10" type="ORF">DYB32_007442</name>
</gene>
<feature type="transmembrane region" description="Helical" evidence="8">
    <location>
        <begin position="510"/>
        <end position="534"/>
    </location>
</feature>
<evidence type="ECO:0000313" key="10">
    <source>
        <dbReference type="EMBL" id="RHY26629.1"/>
    </source>
</evidence>
<dbReference type="InterPro" id="IPR003439">
    <property type="entry name" value="ABC_transporter-like_ATP-bd"/>
</dbReference>
<dbReference type="InterPro" id="IPR027417">
    <property type="entry name" value="P-loop_NTPase"/>
</dbReference>
<evidence type="ECO:0000313" key="11">
    <source>
        <dbReference type="Proteomes" id="UP000285060"/>
    </source>
</evidence>
<dbReference type="Pfam" id="PF19055">
    <property type="entry name" value="ABC2_membrane_7"/>
    <property type="match status" value="2"/>
</dbReference>
<feature type="transmembrane region" description="Helical" evidence="8">
    <location>
        <begin position="1202"/>
        <end position="1222"/>
    </location>
</feature>
<feature type="transmembrane region" description="Helical" evidence="8">
    <location>
        <begin position="406"/>
        <end position="423"/>
    </location>
</feature>
<organism evidence="10 11">
    <name type="scientific">Aphanomyces invadans</name>
    <dbReference type="NCBI Taxonomy" id="157072"/>
    <lineage>
        <taxon>Eukaryota</taxon>
        <taxon>Sar</taxon>
        <taxon>Stramenopiles</taxon>
        <taxon>Oomycota</taxon>
        <taxon>Saprolegniomycetes</taxon>
        <taxon>Saprolegniales</taxon>
        <taxon>Verrucalvaceae</taxon>
        <taxon>Aphanomyces</taxon>
    </lineage>
</organism>
<keyword evidence="11" id="KW-1185">Reference proteome</keyword>
<feature type="transmembrane region" description="Helical" evidence="8">
    <location>
        <begin position="546"/>
        <end position="565"/>
    </location>
</feature>
<dbReference type="InterPro" id="IPR017871">
    <property type="entry name" value="ABC_transporter-like_CS"/>
</dbReference>
<dbReference type="FunFam" id="3.40.50.300:FF:001480">
    <property type="entry name" value="ABC transporter"/>
    <property type="match status" value="1"/>
</dbReference>
<dbReference type="PROSITE" id="PS00211">
    <property type="entry name" value="ABC_TRANSPORTER_1"/>
    <property type="match status" value="2"/>
</dbReference>
<dbReference type="InterPro" id="IPR013525">
    <property type="entry name" value="ABC2_TM"/>
</dbReference>
<evidence type="ECO:0000256" key="6">
    <source>
        <dbReference type="ARBA" id="ARBA00022989"/>
    </source>
</evidence>
<dbReference type="SUPFAM" id="SSF52540">
    <property type="entry name" value="P-loop containing nucleoside triphosphate hydrolases"/>
    <property type="match status" value="2"/>
</dbReference>
<dbReference type="PANTHER" id="PTHR48041">
    <property type="entry name" value="ABC TRANSPORTER G FAMILY MEMBER 28"/>
    <property type="match status" value="1"/>
</dbReference>
<evidence type="ECO:0000256" key="7">
    <source>
        <dbReference type="ARBA" id="ARBA00023136"/>
    </source>
</evidence>
<dbReference type="VEuPathDB" id="FungiDB:H310_09526"/>
<dbReference type="Pfam" id="PF00005">
    <property type="entry name" value="ABC_tran"/>
    <property type="match status" value="2"/>
</dbReference>
<dbReference type="GO" id="GO:0016020">
    <property type="term" value="C:membrane"/>
    <property type="evidence" value="ECO:0007669"/>
    <property type="project" value="UniProtKB-SubCell"/>
</dbReference>
<dbReference type="InterPro" id="IPR043926">
    <property type="entry name" value="ABCG_dom"/>
</dbReference>
<evidence type="ECO:0000256" key="4">
    <source>
        <dbReference type="ARBA" id="ARBA00022741"/>
    </source>
</evidence>
<evidence type="ECO:0000256" key="3">
    <source>
        <dbReference type="ARBA" id="ARBA00022692"/>
    </source>
</evidence>
<evidence type="ECO:0000259" key="9">
    <source>
        <dbReference type="PROSITE" id="PS50893"/>
    </source>
</evidence>
<dbReference type="Gene3D" id="3.40.50.300">
    <property type="entry name" value="P-loop containing nucleotide triphosphate hydrolases"/>
    <property type="match status" value="2"/>
</dbReference>
<comment type="caution">
    <text evidence="10">The sequence shown here is derived from an EMBL/GenBank/DDBJ whole genome shotgun (WGS) entry which is preliminary data.</text>
</comment>
<dbReference type="PANTHER" id="PTHR48041:SF139">
    <property type="entry name" value="PROTEIN SCARLET"/>
    <property type="match status" value="1"/>
</dbReference>
<proteinExistence type="predicted"/>
<comment type="subcellular location">
    <subcellularLocation>
        <location evidence="1">Membrane</location>
        <topology evidence="1">Multi-pass membrane protein</topology>
    </subcellularLocation>
</comment>
<dbReference type="GO" id="GO:0005524">
    <property type="term" value="F:ATP binding"/>
    <property type="evidence" value="ECO:0007669"/>
    <property type="project" value="UniProtKB-KW"/>
</dbReference>
<keyword evidence="3 8" id="KW-0812">Transmembrane</keyword>
<dbReference type="InterPro" id="IPR050352">
    <property type="entry name" value="ABCG_transporters"/>
</dbReference>
<dbReference type="GO" id="GO:0140359">
    <property type="term" value="F:ABC-type transporter activity"/>
    <property type="evidence" value="ECO:0007669"/>
    <property type="project" value="InterPro"/>
</dbReference>
<dbReference type="GO" id="GO:0016887">
    <property type="term" value="F:ATP hydrolysis activity"/>
    <property type="evidence" value="ECO:0007669"/>
    <property type="project" value="InterPro"/>
</dbReference>
<evidence type="ECO:0000256" key="1">
    <source>
        <dbReference type="ARBA" id="ARBA00004141"/>
    </source>
</evidence>
<keyword evidence="5" id="KW-0067">ATP-binding</keyword>
<keyword evidence="2" id="KW-0813">Transport</keyword>
<feature type="transmembrane region" description="Helical" evidence="8">
    <location>
        <begin position="1144"/>
        <end position="1165"/>
    </location>
</feature>
<feature type="transmembrane region" description="Helical" evidence="8">
    <location>
        <begin position="486"/>
        <end position="504"/>
    </location>
</feature>
<evidence type="ECO:0000256" key="5">
    <source>
        <dbReference type="ARBA" id="ARBA00022840"/>
    </source>
</evidence>
<dbReference type="SMART" id="SM00382">
    <property type="entry name" value="AAA"/>
    <property type="match status" value="2"/>
</dbReference>
<feature type="domain" description="ABC transporter" evidence="9">
    <location>
        <begin position="742"/>
        <end position="978"/>
    </location>
</feature>
<sequence>MHVVSAANTWEVAISLPLRHCAAATCHSRIADEPSMSGGAKQPEEQHYIEIPTPKVGATMLVDVPKMTLEWANVCMTVKIKNQVTKQVEDKVILQDNHGSASPGQLVVLMGPSGAGKSSMLDVIAGRNKNFTGTVTVNGHKWTKAMNRYASYVMQDDVFYATLTVKEHLMFQAELRMGKAFNAAEREARVDYVIDELGLTKCRDSQIGGVTDVRGLSGGERKRLSFATEILTNPSLLFVDEPTSGLDSFMAESVVLQLQKLAREGRTVVATIHQPSSELFTLFDQLYLLSGGQTIYNGKASEAVAYFASQGLPCPTYMNPTDYFMRQIIVLDPESEAATRVERLAQAWKTRTITAAPSETTSDTTSEDEGKTFESSHLGVAGQLSVLCKRNVTRLVRDTLGFKARVGQTLFIAVIVGLIYLQLKKDQPGIQSFAGAMFFVVINQFFGNATPEFAAVPNELPIMIREYNGGLYQAWVWYVAKNVSELVFQLFFPMLFLIPVYFMVGFGGDAGVFFTFYLFFVLVASAAVGLGYMVGCIARHPQIAQILGIVIILPLLIFGGLFLNADNTPVYFSWLEYISPLKYGYRGISRAFWNSVEFIPCDASRPCQATSGAQVLANMALNKDSIAVDVVSLVAINVMFRTIGVVWLWVKHPPSSNSLAFDSSLQSAFIEFPAARCSRMSAPVDDVASDSHFVTVNTPKVSVDTQATTTGHGSPRPSLKAATALRQVPKLAIEWQIDELTAKIQKARRVVETKVILKNVNGLASSGQLVVIMGPSGAGKSSMLDIIAGRNKAYSGHVKVNGQPWNADLNKRACYVMQDDVFYHTLTVEEHLLFQAQFRMGNSCTAAQRHDRVQFVIDELGLGKCKDTRIGNAQVRGISGGERKRLSFATEILTNPSLLFVDEPTSGLDSFMAESVVQIMQKLAREGRTILTTIHQPSSELFALFDQLYLLSNGRTVYYGPAADSVAYFASIGYPCPTYMNPTDYFMRQIIQLDADATSRVHTMVEKWHTHEASQVRPTPEIATGDALAAFAESRLGLFGQFIVLCKRNVTRLIRDHMAFKARFFQSIFISVIVGLIYLNLTMSQTGIQSFSGVLFFITINQVFSSANSEFLAVPLELPIMSREYNGGLYGSSIWYFAKNVSELAFQIFFPMIFLVPLYFMIGFGPDNATVFFSFYVYLVLLNSTATGIGYMVSCMVRRADLAPVIGIVLILPLVLFGGLFINTDNTPNYFTWLEYISPLKYAYRGVMRAFWSTVLDIPCDPTRANCVRNGAAVLKNGSLDKASMILDVAALLGLNFGFRLIGMLFLARNVKKRD</sequence>
<reference evidence="10 11" key="1">
    <citation type="submission" date="2018-08" db="EMBL/GenBank/DDBJ databases">
        <title>Aphanomyces genome sequencing and annotation.</title>
        <authorList>
            <person name="Minardi D."/>
            <person name="Oidtmann B."/>
            <person name="Van Der Giezen M."/>
            <person name="Studholme D.J."/>
        </authorList>
    </citation>
    <scope>NUCLEOTIDE SEQUENCE [LARGE SCALE GENOMIC DNA]</scope>
    <source>
        <strain evidence="10 11">NJM0002</strain>
    </source>
</reference>
<dbReference type="InterPro" id="IPR003593">
    <property type="entry name" value="AAA+_ATPase"/>
</dbReference>
<keyword evidence="4" id="KW-0547">Nucleotide-binding</keyword>
<dbReference type="Pfam" id="PF01061">
    <property type="entry name" value="ABC2_membrane"/>
    <property type="match status" value="2"/>
</dbReference>
<dbReference type="EMBL" id="QUSY01000951">
    <property type="protein sequence ID" value="RHY26629.1"/>
    <property type="molecule type" value="Genomic_DNA"/>
</dbReference>
<feature type="domain" description="ABC transporter" evidence="9">
    <location>
        <begin position="78"/>
        <end position="316"/>
    </location>
</feature>
<keyword evidence="7 8" id="KW-0472">Membrane</keyword>